<feature type="region of interest" description="Disordered" evidence="1">
    <location>
        <begin position="1"/>
        <end position="75"/>
    </location>
</feature>
<sequence length="217" mass="23731">MTQDLEPTKSNVFEKMSSHGIPTNSSLRPFSDQSFNKLKKSCKSSQRTSQLPNASSQPVSLSPTSQTLSGTMSYEASQSTSMLSFQPSMPLLHHMRSPNLLDHMRSSLPAPHRPQKRSRTSETGSWLGDRLSEPLYSPSPIVSVSSVSMVTSSPGTLVPSTIPKPNKSSLLMRLSKPSLDLAMTSSLLTTPALNTSKSLVSHRMDHIHLTKTQSHQM</sequence>
<organism evidence="2 3">
    <name type="scientific">Gymnopilus junonius</name>
    <name type="common">Spectacular rustgill mushroom</name>
    <name type="synonym">Gymnopilus spectabilis subsp. junonius</name>
    <dbReference type="NCBI Taxonomy" id="109634"/>
    <lineage>
        <taxon>Eukaryota</taxon>
        <taxon>Fungi</taxon>
        <taxon>Dikarya</taxon>
        <taxon>Basidiomycota</taxon>
        <taxon>Agaricomycotina</taxon>
        <taxon>Agaricomycetes</taxon>
        <taxon>Agaricomycetidae</taxon>
        <taxon>Agaricales</taxon>
        <taxon>Agaricineae</taxon>
        <taxon>Hymenogastraceae</taxon>
        <taxon>Gymnopilus</taxon>
    </lineage>
</organism>
<dbReference type="AlphaFoldDB" id="A0A9P5N7L3"/>
<comment type="caution">
    <text evidence="2">The sequence shown here is derived from an EMBL/GenBank/DDBJ whole genome shotgun (WGS) entry which is preliminary data.</text>
</comment>
<name>A0A9P5N7L3_GYMJU</name>
<dbReference type="EMBL" id="JADNYJ010000292">
    <property type="protein sequence ID" value="KAF8871798.1"/>
    <property type="molecule type" value="Genomic_DNA"/>
</dbReference>
<evidence type="ECO:0000313" key="3">
    <source>
        <dbReference type="Proteomes" id="UP000724874"/>
    </source>
</evidence>
<proteinExistence type="predicted"/>
<feature type="compositionally biased region" description="Polar residues" evidence="1">
    <location>
        <begin position="43"/>
        <end position="75"/>
    </location>
</feature>
<dbReference type="Proteomes" id="UP000724874">
    <property type="component" value="Unassembled WGS sequence"/>
</dbReference>
<accession>A0A9P5N7L3</accession>
<evidence type="ECO:0000256" key="1">
    <source>
        <dbReference type="SAM" id="MobiDB-lite"/>
    </source>
</evidence>
<evidence type="ECO:0000313" key="2">
    <source>
        <dbReference type="EMBL" id="KAF8871798.1"/>
    </source>
</evidence>
<feature type="region of interest" description="Disordered" evidence="1">
    <location>
        <begin position="102"/>
        <end position="131"/>
    </location>
</feature>
<feature type="compositionally biased region" description="Polar residues" evidence="1">
    <location>
        <begin position="1"/>
        <end position="11"/>
    </location>
</feature>
<feature type="compositionally biased region" description="Polar residues" evidence="1">
    <location>
        <begin position="20"/>
        <end position="36"/>
    </location>
</feature>
<keyword evidence="3" id="KW-1185">Reference proteome</keyword>
<reference evidence="2" key="1">
    <citation type="submission" date="2020-11" db="EMBL/GenBank/DDBJ databases">
        <authorList>
            <consortium name="DOE Joint Genome Institute"/>
            <person name="Ahrendt S."/>
            <person name="Riley R."/>
            <person name="Andreopoulos W."/>
            <person name="LaButti K."/>
            <person name="Pangilinan J."/>
            <person name="Ruiz-duenas F.J."/>
            <person name="Barrasa J.M."/>
            <person name="Sanchez-Garcia M."/>
            <person name="Camarero S."/>
            <person name="Miyauchi S."/>
            <person name="Serrano A."/>
            <person name="Linde D."/>
            <person name="Babiker R."/>
            <person name="Drula E."/>
            <person name="Ayuso-Fernandez I."/>
            <person name="Pacheco R."/>
            <person name="Padilla G."/>
            <person name="Ferreira P."/>
            <person name="Barriuso J."/>
            <person name="Kellner H."/>
            <person name="Castanera R."/>
            <person name="Alfaro M."/>
            <person name="Ramirez L."/>
            <person name="Pisabarro A.G."/>
            <person name="Kuo A."/>
            <person name="Tritt A."/>
            <person name="Lipzen A."/>
            <person name="He G."/>
            <person name="Yan M."/>
            <person name="Ng V."/>
            <person name="Cullen D."/>
            <person name="Martin F."/>
            <person name="Rosso M.-N."/>
            <person name="Henrissat B."/>
            <person name="Hibbett D."/>
            <person name="Martinez A.T."/>
            <person name="Grigoriev I.V."/>
        </authorList>
    </citation>
    <scope>NUCLEOTIDE SEQUENCE</scope>
    <source>
        <strain evidence="2">AH 44721</strain>
    </source>
</reference>
<gene>
    <name evidence="2" type="ORF">CPB84DRAFT_1900504</name>
</gene>
<protein>
    <submittedName>
        <fullName evidence="2">Uncharacterized protein</fullName>
    </submittedName>
</protein>